<dbReference type="AlphaFoldDB" id="A0A1Q9CNW3"/>
<organism evidence="1 2">
    <name type="scientific">Symbiodinium microadriaticum</name>
    <name type="common">Dinoflagellate</name>
    <name type="synonym">Zooxanthella microadriatica</name>
    <dbReference type="NCBI Taxonomy" id="2951"/>
    <lineage>
        <taxon>Eukaryota</taxon>
        <taxon>Sar</taxon>
        <taxon>Alveolata</taxon>
        <taxon>Dinophyceae</taxon>
        <taxon>Suessiales</taxon>
        <taxon>Symbiodiniaceae</taxon>
        <taxon>Symbiodinium</taxon>
    </lineage>
</organism>
<gene>
    <name evidence="1" type="ORF">AK812_SmicGene34502</name>
</gene>
<comment type="caution">
    <text evidence="1">The sequence shown here is derived from an EMBL/GenBank/DDBJ whole genome shotgun (WGS) entry which is preliminary data.</text>
</comment>
<dbReference type="EMBL" id="LSRX01001029">
    <property type="protein sequence ID" value="OLP84606.1"/>
    <property type="molecule type" value="Genomic_DNA"/>
</dbReference>
<sequence length="158" mass="17801">MYENEEKTDGAPGVPEEPLDLLTSTSILRPPVALEQLEVGDTSGIYSEMYPQAPFSHVVWTYANLKTRVVWLARYVKYWVDVEGDEASFTKSNMLGVDPEVLEQKELPQRAARGAEELATATPRQMVAKYFVRDPTEVLVKDEAHSGSKISKQNWRLA</sequence>
<name>A0A1Q9CNW3_SYMMI</name>
<keyword evidence="2" id="KW-1185">Reference proteome</keyword>
<dbReference type="Proteomes" id="UP000186817">
    <property type="component" value="Unassembled WGS sequence"/>
</dbReference>
<evidence type="ECO:0000313" key="1">
    <source>
        <dbReference type="EMBL" id="OLP84606.1"/>
    </source>
</evidence>
<accession>A0A1Q9CNW3</accession>
<proteinExistence type="predicted"/>
<evidence type="ECO:0000313" key="2">
    <source>
        <dbReference type="Proteomes" id="UP000186817"/>
    </source>
</evidence>
<reference evidence="1 2" key="1">
    <citation type="submission" date="2016-02" db="EMBL/GenBank/DDBJ databases">
        <title>Genome analysis of coral dinoflagellate symbionts highlights evolutionary adaptations to a symbiotic lifestyle.</title>
        <authorList>
            <person name="Aranda M."/>
            <person name="Li Y."/>
            <person name="Liew Y.J."/>
            <person name="Baumgarten S."/>
            <person name="Simakov O."/>
            <person name="Wilson M."/>
            <person name="Piel J."/>
            <person name="Ashoor H."/>
            <person name="Bougouffa S."/>
            <person name="Bajic V.B."/>
            <person name="Ryu T."/>
            <person name="Ravasi T."/>
            <person name="Bayer T."/>
            <person name="Micklem G."/>
            <person name="Kim H."/>
            <person name="Bhak J."/>
            <person name="Lajeunesse T.C."/>
            <person name="Voolstra C.R."/>
        </authorList>
    </citation>
    <scope>NUCLEOTIDE SEQUENCE [LARGE SCALE GENOMIC DNA]</scope>
    <source>
        <strain evidence="1 2">CCMP2467</strain>
    </source>
</reference>
<protein>
    <submittedName>
        <fullName evidence="1">Uncharacterized protein</fullName>
    </submittedName>
</protein>